<dbReference type="Proteomes" id="UP000237003">
    <property type="component" value="Unassembled WGS sequence"/>
</dbReference>
<sequence>MTLKIHVLLENHLSKKPSCSLPLQAKPGLSLLIEDEHAKLLFDTGPDGTFAQNARRMGADLSDITAVLLSHGHYDHCGGVPWLAEGTPVVCHPDISQRRFASLTFAGFTRKFKKLSVEVDYSRLKLSPTRTPVPIGQRFLWSGEIVTAQPKIYGTLDNARQSADYIVDEGVLIYKSSRGLVIVTGCGHKGIINIVRHCQTITGIDRVYAIVGGLHLRSASPFTLWKTRRYLRELNPAHIFACHCTGWWGKRWLPQLRQAATGDTLLLED</sequence>
<protein>
    <submittedName>
        <fullName evidence="2">MBL fold metallo-hydrolase</fullName>
    </submittedName>
</protein>
<dbReference type="PANTHER" id="PTHR13754">
    <property type="entry name" value="METALLO-BETA-LACTAMASE SUPERFAMILY PROTEIN"/>
    <property type="match status" value="1"/>
</dbReference>
<evidence type="ECO:0000313" key="2">
    <source>
        <dbReference type="EMBL" id="POU66017.1"/>
    </source>
</evidence>
<dbReference type="GO" id="GO:0016740">
    <property type="term" value="F:transferase activity"/>
    <property type="evidence" value="ECO:0007669"/>
    <property type="project" value="TreeGrafter"/>
</dbReference>
<dbReference type="GO" id="GO:0016787">
    <property type="term" value="F:hydrolase activity"/>
    <property type="evidence" value="ECO:0007669"/>
    <property type="project" value="UniProtKB-KW"/>
</dbReference>
<organism evidence="2 3">
    <name type="scientific">Citrobacter amalonaticus</name>
    <dbReference type="NCBI Taxonomy" id="35703"/>
    <lineage>
        <taxon>Bacteria</taxon>
        <taxon>Pseudomonadati</taxon>
        <taxon>Pseudomonadota</taxon>
        <taxon>Gammaproteobacteria</taxon>
        <taxon>Enterobacterales</taxon>
        <taxon>Enterobacteriaceae</taxon>
        <taxon>Citrobacter</taxon>
    </lineage>
</organism>
<name>A0A2S4RYZ5_CITAM</name>
<dbReference type="Pfam" id="PF00753">
    <property type="entry name" value="Lactamase_B"/>
    <property type="match status" value="1"/>
</dbReference>
<reference evidence="2 3" key="1">
    <citation type="submission" date="2018-01" db="EMBL/GenBank/DDBJ databases">
        <title>Complete genome sequences of 14 Citrobacter spp. isolated from plant in Canada.</title>
        <authorList>
            <person name="Bhandare S.G."/>
            <person name="Colavecchio A."/>
            <person name="Jeukens J."/>
            <person name="Emond-Rheault J.-G."/>
            <person name="Freschi L."/>
            <person name="Hamel J."/>
            <person name="Kukavica-Ibrulj I."/>
            <person name="Levesque R."/>
            <person name="Goodridge L."/>
        </authorList>
    </citation>
    <scope>NUCLEOTIDE SEQUENCE [LARGE SCALE GENOMIC DNA]</scope>
    <source>
        <strain evidence="2 3">S1285</strain>
    </source>
</reference>
<dbReference type="InterPro" id="IPR052926">
    <property type="entry name" value="Metallo-beta-lactamase_dom"/>
</dbReference>
<dbReference type="OrthoDB" id="9803916at2"/>
<proteinExistence type="predicted"/>
<accession>A0A2S4RYZ5</accession>
<feature type="domain" description="Metallo-beta-lactamase" evidence="1">
    <location>
        <begin position="27"/>
        <end position="243"/>
    </location>
</feature>
<dbReference type="SMART" id="SM00849">
    <property type="entry name" value="Lactamase_B"/>
    <property type="match status" value="1"/>
</dbReference>
<dbReference type="AlphaFoldDB" id="A0A2S4RYZ5"/>
<dbReference type="EMBL" id="PQLX01000003">
    <property type="protein sequence ID" value="POU66017.1"/>
    <property type="molecule type" value="Genomic_DNA"/>
</dbReference>
<dbReference type="Gene3D" id="3.60.15.10">
    <property type="entry name" value="Ribonuclease Z/Hydroxyacylglutathione hydrolase-like"/>
    <property type="match status" value="1"/>
</dbReference>
<dbReference type="CDD" id="cd07713">
    <property type="entry name" value="DHPS-like_MBL-fold"/>
    <property type="match status" value="1"/>
</dbReference>
<dbReference type="RefSeq" id="WP_103775778.1">
    <property type="nucleotide sequence ID" value="NZ_PQLX01000003.1"/>
</dbReference>
<keyword evidence="2" id="KW-0378">Hydrolase</keyword>
<dbReference type="SUPFAM" id="SSF56281">
    <property type="entry name" value="Metallo-hydrolase/oxidoreductase"/>
    <property type="match status" value="1"/>
</dbReference>
<comment type="caution">
    <text evidence="2">The sequence shown here is derived from an EMBL/GenBank/DDBJ whole genome shotgun (WGS) entry which is preliminary data.</text>
</comment>
<evidence type="ECO:0000259" key="1">
    <source>
        <dbReference type="SMART" id="SM00849"/>
    </source>
</evidence>
<dbReference type="PANTHER" id="PTHR13754:SF13">
    <property type="entry name" value="METALLO-BETA-LACTAMASE SUPERFAMILY PROTEIN (AFU_ORTHOLOGUE AFUA_3G07630)"/>
    <property type="match status" value="1"/>
</dbReference>
<evidence type="ECO:0000313" key="3">
    <source>
        <dbReference type="Proteomes" id="UP000237003"/>
    </source>
</evidence>
<dbReference type="InterPro" id="IPR036866">
    <property type="entry name" value="RibonucZ/Hydroxyglut_hydro"/>
</dbReference>
<gene>
    <name evidence="2" type="ORF">C3430_12115</name>
</gene>
<dbReference type="InterPro" id="IPR041712">
    <property type="entry name" value="DHPS-like_MBL-fold"/>
</dbReference>
<dbReference type="InterPro" id="IPR001279">
    <property type="entry name" value="Metallo-B-lactamas"/>
</dbReference>